<dbReference type="PANTHER" id="PTHR11654">
    <property type="entry name" value="OLIGOPEPTIDE TRANSPORTER-RELATED"/>
    <property type="match status" value="1"/>
</dbReference>
<proteinExistence type="predicted"/>
<feature type="transmembrane region" description="Helical" evidence="1">
    <location>
        <begin position="66"/>
        <end position="85"/>
    </location>
</feature>
<organism evidence="2 3">
    <name type="scientific">Coptis chinensis</name>
    <dbReference type="NCBI Taxonomy" id="261450"/>
    <lineage>
        <taxon>Eukaryota</taxon>
        <taxon>Viridiplantae</taxon>
        <taxon>Streptophyta</taxon>
        <taxon>Embryophyta</taxon>
        <taxon>Tracheophyta</taxon>
        <taxon>Spermatophyta</taxon>
        <taxon>Magnoliopsida</taxon>
        <taxon>Ranunculales</taxon>
        <taxon>Ranunculaceae</taxon>
        <taxon>Coptidoideae</taxon>
        <taxon>Coptis</taxon>
    </lineage>
</organism>
<feature type="transmembrane region" description="Helical" evidence="1">
    <location>
        <begin position="21"/>
        <end position="46"/>
    </location>
</feature>
<gene>
    <name evidence="2" type="ORF">IFM89_009993</name>
</gene>
<comment type="caution">
    <text evidence="2">The sequence shown here is derived from an EMBL/GenBank/DDBJ whole genome shotgun (WGS) entry which is preliminary data.</text>
</comment>
<name>A0A835H0C8_9MAGN</name>
<dbReference type="OrthoDB" id="8904098at2759"/>
<dbReference type="EMBL" id="JADFTS010000009">
    <property type="protein sequence ID" value="KAF9588418.1"/>
    <property type="molecule type" value="Genomic_DNA"/>
</dbReference>
<dbReference type="InterPro" id="IPR036259">
    <property type="entry name" value="MFS_trans_sf"/>
</dbReference>
<sequence>MVGLQEFFYDQMPTDLKSLGLALYLSILGLGNFLSGFLISAIEVATGGDGRESWFSNNLSRAHLDYFYWLLAGLGAFELAAYMYFAKSYVYSRVGDDDSEIKFKKKWDTGVVLNALQKSCSDMEWRLKALAQNILVQAY</sequence>
<dbReference type="Proteomes" id="UP000631114">
    <property type="component" value="Unassembled WGS sequence"/>
</dbReference>
<protein>
    <submittedName>
        <fullName evidence="2">Uncharacterized protein</fullName>
    </submittedName>
</protein>
<dbReference type="AlphaFoldDB" id="A0A835H0C8"/>
<keyword evidence="1" id="KW-1133">Transmembrane helix</keyword>
<keyword evidence="3" id="KW-1185">Reference proteome</keyword>
<evidence type="ECO:0000313" key="2">
    <source>
        <dbReference type="EMBL" id="KAF9588418.1"/>
    </source>
</evidence>
<accession>A0A835H0C8</accession>
<reference evidence="2 3" key="1">
    <citation type="submission" date="2020-10" db="EMBL/GenBank/DDBJ databases">
        <title>The Coptis chinensis genome and diversification of protoberbering-type alkaloids.</title>
        <authorList>
            <person name="Wang B."/>
            <person name="Shu S."/>
            <person name="Song C."/>
            <person name="Liu Y."/>
        </authorList>
    </citation>
    <scope>NUCLEOTIDE SEQUENCE [LARGE SCALE GENOMIC DNA]</scope>
    <source>
        <strain evidence="2">HL-2020</strain>
        <tissue evidence="2">Leaf</tissue>
    </source>
</reference>
<evidence type="ECO:0000313" key="3">
    <source>
        <dbReference type="Proteomes" id="UP000631114"/>
    </source>
</evidence>
<keyword evidence="1" id="KW-0472">Membrane</keyword>
<dbReference type="Gene3D" id="1.20.1250.20">
    <property type="entry name" value="MFS general substrate transporter like domains"/>
    <property type="match status" value="1"/>
</dbReference>
<keyword evidence="1" id="KW-0812">Transmembrane</keyword>
<evidence type="ECO:0000256" key="1">
    <source>
        <dbReference type="SAM" id="Phobius"/>
    </source>
</evidence>